<dbReference type="PROSITE" id="PS51257">
    <property type="entry name" value="PROKAR_LIPOPROTEIN"/>
    <property type="match status" value="1"/>
</dbReference>
<dbReference type="AlphaFoldDB" id="G0M7I4"/>
<dbReference type="OrthoDB" id="5771086at2759"/>
<keyword evidence="1" id="KW-0732">Signal</keyword>
<dbReference type="eggNOG" id="ENOG502TIZE">
    <property type="taxonomic scope" value="Eukaryota"/>
</dbReference>
<accession>G0M7I4</accession>
<dbReference type="InParanoid" id="G0M7I4"/>
<organism evidence="3">
    <name type="scientific">Caenorhabditis brenneri</name>
    <name type="common">Nematode worm</name>
    <dbReference type="NCBI Taxonomy" id="135651"/>
    <lineage>
        <taxon>Eukaryota</taxon>
        <taxon>Metazoa</taxon>
        <taxon>Ecdysozoa</taxon>
        <taxon>Nematoda</taxon>
        <taxon>Chromadorea</taxon>
        <taxon>Rhabditida</taxon>
        <taxon>Rhabditina</taxon>
        <taxon>Rhabditomorpha</taxon>
        <taxon>Rhabditoidea</taxon>
        <taxon>Rhabditidae</taxon>
        <taxon>Peloderinae</taxon>
        <taxon>Caenorhabditis</taxon>
    </lineage>
</organism>
<gene>
    <name evidence="2" type="ORF">CAEBREN_19412</name>
</gene>
<protein>
    <submittedName>
        <fullName evidence="2">Uncharacterized protein</fullName>
    </submittedName>
</protein>
<dbReference type="HOGENOM" id="CLU_158838_0_0_1"/>
<feature type="chain" id="PRO_5003403441" evidence="1">
    <location>
        <begin position="21"/>
        <end position="131"/>
    </location>
</feature>
<dbReference type="Proteomes" id="UP000008068">
    <property type="component" value="Unassembled WGS sequence"/>
</dbReference>
<name>G0M7I4_CAEBE</name>
<proteinExistence type="predicted"/>
<sequence length="131" mass="15035">MFFKAISIFMTLNLAVPAVGISCYGYNAYTNQPTTQHNKSFCTAFYEVANGQGTFSGADRDPLKTEKLKWDFNQGTDCQMQKQRMHEGEEWQVVYTCFCFTPMCNFPFSFKEFEARGFTLAPKPIKANSIW</sequence>
<dbReference type="EMBL" id="GL379786">
    <property type="protein sequence ID" value="EGT30305.1"/>
    <property type="molecule type" value="Genomic_DNA"/>
</dbReference>
<evidence type="ECO:0000313" key="2">
    <source>
        <dbReference type="EMBL" id="EGT30305.1"/>
    </source>
</evidence>
<reference evidence="3" key="1">
    <citation type="submission" date="2011-07" db="EMBL/GenBank/DDBJ databases">
        <authorList>
            <consortium name="Caenorhabditis brenneri Sequencing and Analysis Consortium"/>
            <person name="Wilson R.K."/>
        </authorList>
    </citation>
    <scope>NUCLEOTIDE SEQUENCE [LARGE SCALE GENOMIC DNA]</scope>
    <source>
        <strain evidence="3">PB2801</strain>
    </source>
</reference>
<evidence type="ECO:0000313" key="3">
    <source>
        <dbReference type="Proteomes" id="UP000008068"/>
    </source>
</evidence>
<keyword evidence="3" id="KW-1185">Reference proteome</keyword>
<dbReference type="OMA" id="VNEWETS"/>
<feature type="signal peptide" evidence="1">
    <location>
        <begin position="1"/>
        <end position="20"/>
    </location>
</feature>
<evidence type="ECO:0000256" key="1">
    <source>
        <dbReference type="SAM" id="SignalP"/>
    </source>
</evidence>
<dbReference type="FunCoup" id="G0M7I4">
    <property type="interactions" value="1088"/>
</dbReference>